<keyword evidence="2" id="KW-1185">Reference proteome</keyword>
<gene>
    <name evidence="1" type="ORF">F383_15764</name>
</gene>
<proteinExistence type="predicted"/>
<accession>A0A0B0PYI4</accession>
<name>A0A0B0PYI4_GOSAR</name>
<protein>
    <submittedName>
        <fullName evidence="1">Uncharacterized protein</fullName>
    </submittedName>
</protein>
<sequence length="20" mass="2313">MSHGQITCLCARPWTHDRVT</sequence>
<reference evidence="2" key="1">
    <citation type="submission" date="2014-09" db="EMBL/GenBank/DDBJ databases">
        <authorList>
            <person name="Mudge J."/>
            <person name="Ramaraj T."/>
            <person name="Lindquist I.E."/>
            <person name="Bharti A.K."/>
            <person name="Sundararajan A."/>
            <person name="Cameron C.T."/>
            <person name="Woodward J.E."/>
            <person name="May G.D."/>
            <person name="Brubaker C."/>
            <person name="Broadhvest J."/>
            <person name="Wilkins T.A."/>
        </authorList>
    </citation>
    <scope>NUCLEOTIDE SEQUENCE</scope>
    <source>
        <strain evidence="2">cv. AKA8401</strain>
    </source>
</reference>
<dbReference type="AlphaFoldDB" id="A0A0B0PYI4"/>
<evidence type="ECO:0000313" key="1">
    <source>
        <dbReference type="EMBL" id="KHG29927.1"/>
    </source>
</evidence>
<organism evidence="1 2">
    <name type="scientific">Gossypium arboreum</name>
    <name type="common">Tree cotton</name>
    <name type="synonym">Gossypium nanking</name>
    <dbReference type="NCBI Taxonomy" id="29729"/>
    <lineage>
        <taxon>Eukaryota</taxon>
        <taxon>Viridiplantae</taxon>
        <taxon>Streptophyta</taxon>
        <taxon>Embryophyta</taxon>
        <taxon>Tracheophyta</taxon>
        <taxon>Spermatophyta</taxon>
        <taxon>Magnoliopsida</taxon>
        <taxon>eudicotyledons</taxon>
        <taxon>Gunneridae</taxon>
        <taxon>Pentapetalae</taxon>
        <taxon>rosids</taxon>
        <taxon>malvids</taxon>
        <taxon>Malvales</taxon>
        <taxon>Malvaceae</taxon>
        <taxon>Malvoideae</taxon>
        <taxon>Gossypium</taxon>
    </lineage>
</organism>
<evidence type="ECO:0000313" key="2">
    <source>
        <dbReference type="Proteomes" id="UP000032142"/>
    </source>
</evidence>
<dbReference type="Proteomes" id="UP000032142">
    <property type="component" value="Unassembled WGS sequence"/>
</dbReference>
<dbReference type="EMBL" id="KN453284">
    <property type="protein sequence ID" value="KHG29927.1"/>
    <property type="molecule type" value="Genomic_DNA"/>
</dbReference>